<protein>
    <submittedName>
        <fullName evidence="2">Transposase</fullName>
    </submittedName>
</protein>
<dbReference type="GO" id="GO:0003677">
    <property type="term" value="F:DNA binding"/>
    <property type="evidence" value="ECO:0007669"/>
    <property type="project" value="InterPro"/>
</dbReference>
<dbReference type="EMBL" id="VLKR01000027">
    <property type="protein sequence ID" value="TWI16630.1"/>
    <property type="molecule type" value="Genomic_DNA"/>
</dbReference>
<dbReference type="AlphaFoldDB" id="A0A562M9R4"/>
<dbReference type="InterPro" id="IPR009057">
    <property type="entry name" value="Homeodomain-like_sf"/>
</dbReference>
<reference evidence="2 3" key="1">
    <citation type="journal article" date="2015" name="Stand. Genomic Sci.">
        <title>Genomic Encyclopedia of Bacterial and Archaeal Type Strains, Phase III: the genomes of soil and plant-associated and newly described type strains.</title>
        <authorList>
            <person name="Whitman W.B."/>
            <person name="Woyke T."/>
            <person name="Klenk H.P."/>
            <person name="Zhou Y."/>
            <person name="Lilburn T.G."/>
            <person name="Beck B.J."/>
            <person name="De Vos P."/>
            <person name="Vandamme P."/>
            <person name="Eisen J.A."/>
            <person name="Garrity G."/>
            <person name="Hugenholtz P."/>
            <person name="Kyrpides N.C."/>
        </authorList>
    </citation>
    <scope>NUCLEOTIDE SEQUENCE [LARGE SCALE GENOMIC DNA]</scope>
    <source>
        <strain evidence="2 3">CGMCC 1.6855</strain>
    </source>
</reference>
<name>A0A562M9R4_9SPHI</name>
<keyword evidence="1" id="KW-0175">Coiled coil</keyword>
<comment type="caution">
    <text evidence="2">The sequence shown here is derived from an EMBL/GenBank/DDBJ whole genome shotgun (WGS) entry which is preliminary data.</text>
</comment>
<evidence type="ECO:0000313" key="2">
    <source>
        <dbReference type="EMBL" id="TWI16630.1"/>
    </source>
</evidence>
<evidence type="ECO:0000256" key="1">
    <source>
        <dbReference type="SAM" id="Coils"/>
    </source>
</evidence>
<feature type="non-terminal residue" evidence="2">
    <location>
        <position position="93"/>
    </location>
</feature>
<feature type="coiled-coil region" evidence="1">
    <location>
        <begin position="58"/>
        <end position="85"/>
    </location>
</feature>
<accession>A0A562M9R4</accession>
<dbReference type="GO" id="GO:0004803">
    <property type="term" value="F:transposase activity"/>
    <property type="evidence" value="ECO:0007669"/>
    <property type="project" value="InterPro"/>
</dbReference>
<proteinExistence type="predicted"/>
<gene>
    <name evidence="2" type="ORF">IQ31_04165</name>
</gene>
<sequence>MKRVFDDSFKKMAVELSYSKGSVLEAAKELDMDASRLSKWRMDPRYNGGTVLPKNDKLSPEEQEIRELKRRLRDAELENAILKKAVAIFSKGD</sequence>
<evidence type="ECO:0000313" key="3">
    <source>
        <dbReference type="Proteomes" id="UP000315908"/>
    </source>
</evidence>
<organism evidence="2 3">
    <name type="scientific">Sphingobacterium siyangense</name>
    <dbReference type="NCBI Taxonomy" id="459529"/>
    <lineage>
        <taxon>Bacteria</taxon>
        <taxon>Pseudomonadati</taxon>
        <taxon>Bacteroidota</taxon>
        <taxon>Sphingobacteriia</taxon>
        <taxon>Sphingobacteriales</taxon>
        <taxon>Sphingobacteriaceae</taxon>
        <taxon>Sphingobacterium</taxon>
    </lineage>
</organism>
<dbReference type="SUPFAM" id="SSF46689">
    <property type="entry name" value="Homeodomain-like"/>
    <property type="match status" value="1"/>
</dbReference>
<dbReference type="InterPro" id="IPR002514">
    <property type="entry name" value="Transposase_8"/>
</dbReference>
<dbReference type="Pfam" id="PF01527">
    <property type="entry name" value="HTH_Tnp_1"/>
    <property type="match status" value="1"/>
</dbReference>
<dbReference type="RefSeq" id="WP_070565777.1">
    <property type="nucleotide sequence ID" value="NZ_JBPFQD010000072.1"/>
</dbReference>
<dbReference type="OrthoDB" id="884299at2"/>
<dbReference type="Proteomes" id="UP000315908">
    <property type="component" value="Unassembled WGS sequence"/>
</dbReference>
<dbReference type="GO" id="GO:0006313">
    <property type="term" value="P:DNA transposition"/>
    <property type="evidence" value="ECO:0007669"/>
    <property type="project" value="InterPro"/>
</dbReference>